<dbReference type="OrthoDB" id="3225429at2759"/>
<dbReference type="EC" id="3.1.1.74" evidence="3 14"/>
<evidence type="ECO:0000256" key="2">
    <source>
        <dbReference type="ARBA" id="ARBA00007534"/>
    </source>
</evidence>
<dbReference type="InterPro" id="IPR000675">
    <property type="entry name" value="Cutinase/axe"/>
</dbReference>
<dbReference type="GO" id="GO:0050525">
    <property type="term" value="F:cutinase activity"/>
    <property type="evidence" value="ECO:0007669"/>
    <property type="project" value="UniProtKB-UniRule"/>
</dbReference>
<feature type="active site" description="Proton donor/acceptor" evidence="12">
    <location>
        <position position="200"/>
    </location>
</feature>
<dbReference type="InterPro" id="IPR043579">
    <property type="entry name" value="CUTINASE_2"/>
</dbReference>
<dbReference type="InterPro" id="IPR029058">
    <property type="entry name" value="AB_hydrolase_fold"/>
</dbReference>
<feature type="signal peptide" evidence="15">
    <location>
        <begin position="1"/>
        <end position="15"/>
    </location>
</feature>
<dbReference type="SMART" id="SM01110">
    <property type="entry name" value="Cutinase"/>
    <property type="match status" value="1"/>
</dbReference>
<dbReference type="Proteomes" id="UP000799778">
    <property type="component" value="Unassembled WGS sequence"/>
</dbReference>
<comment type="catalytic activity">
    <reaction evidence="9 14">
        <text>cutin + H2O = cutin monomers.</text>
        <dbReference type="EC" id="3.1.1.74"/>
    </reaction>
</comment>
<evidence type="ECO:0000256" key="15">
    <source>
        <dbReference type="SAM" id="SignalP"/>
    </source>
</evidence>
<evidence type="ECO:0000313" key="16">
    <source>
        <dbReference type="EMBL" id="KAF2011084.1"/>
    </source>
</evidence>
<evidence type="ECO:0000256" key="7">
    <source>
        <dbReference type="ARBA" id="ARBA00022801"/>
    </source>
</evidence>
<keyword evidence="6 15" id="KW-0732">Signal</keyword>
<keyword evidence="4 14" id="KW-0719">Serine esterase</keyword>
<comment type="function">
    <text evidence="10">Catalyzes the hydrolysis of complex carboxylic polyesters found in the cell wall of plants. Degrades cutin, a macromolecule that forms the structure of the plant cuticle. Allows pathogenic fungi to penetrate through the cuticular barrier into the host plant during the initial stage of fungal infection.</text>
</comment>
<dbReference type="Gene3D" id="3.40.50.1820">
    <property type="entry name" value="alpha/beta hydrolase"/>
    <property type="match status" value="1"/>
</dbReference>
<keyword evidence="17" id="KW-1185">Reference proteome</keyword>
<gene>
    <name evidence="16" type="ORF">BU24DRAFT_427293</name>
</gene>
<dbReference type="PROSITE" id="PS00931">
    <property type="entry name" value="CUTINASE_2"/>
    <property type="match status" value="1"/>
</dbReference>
<proteinExistence type="inferred from homology"/>
<evidence type="ECO:0000313" key="17">
    <source>
        <dbReference type="Proteomes" id="UP000799778"/>
    </source>
</evidence>
<dbReference type="PANTHER" id="PTHR48250">
    <property type="entry name" value="CUTINASE 2-RELATED"/>
    <property type="match status" value="1"/>
</dbReference>
<feature type="active site" evidence="12">
    <location>
        <position position="187"/>
    </location>
</feature>
<dbReference type="FunFam" id="3.40.50.1820:FF:000235">
    <property type="entry name" value="Cutinase 1"/>
    <property type="match status" value="1"/>
</dbReference>
<evidence type="ECO:0000256" key="14">
    <source>
        <dbReference type="RuleBase" id="RU361263"/>
    </source>
</evidence>
<comment type="similarity">
    <text evidence="2 14">Belongs to the cutinase family.</text>
</comment>
<dbReference type="InterPro" id="IPR011150">
    <property type="entry name" value="Cutinase_monf"/>
</dbReference>
<evidence type="ECO:0000256" key="1">
    <source>
        <dbReference type="ARBA" id="ARBA00004613"/>
    </source>
</evidence>
<dbReference type="InterPro" id="IPR043580">
    <property type="entry name" value="CUTINASE_1"/>
</dbReference>
<evidence type="ECO:0000256" key="12">
    <source>
        <dbReference type="PIRSR" id="PIRSR611150-1"/>
    </source>
</evidence>
<dbReference type="PROSITE" id="PS00155">
    <property type="entry name" value="CUTINASE_1"/>
    <property type="match status" value="1"/>
</dbReference>
<evidence type="ECO:0000256" key="10">
    <source>
        <dbReference type="ARBA" id="ARBA00057514"/>
    </source>
</evidence>
<name>A0A6A5XFC9_9PLEO</name>
<evidence type="ECO:0000256" key="13">
    <source>
        <dbReference type="PIRSR" id="PIRSR611150-2"/>
    </source>
</evidence>
<evidence type="ECO:0000256" key="5">
    <source>
        <dbReference type="ARBA" id="ARBA00022525"/>
    </source>
</evidence>
<protein>
    <recommendedName>
        <fullName evidence="11 14">Cutinase</fullName>
        <ecNumber evidence="3 14">3.1.1.74</ecNumber>
    </recommendedName>
</protein>
<evidence type="ECO:0000256" key="9">
    <source>
        <dbReference type="ARBA" id="ARBA00034045"/>
    </source>
</evidence>
<sequence length="221" mass="22748">MKFLSVLSLASLAIAIPVDVVSPRQSSSTTRTELESGSSSACPKAIFIYARGSTEAGNMGDGEGILVADKLEARYGAANVWVQGVGGPYSADLISNLLPKGTSDAAINEAVRLFNLARSKCPNAAITAGGYSQGTAVIAGAISTLSSAVSNQVKGVVFFGYTRNKQNNGAIPNFSSSKLQVYCESGDLVCDGTLVITPAHFEYSDEAAGPAPNFLISKIGA</sequence>
<dbReference type="AlphaFoldDB" id="A0A6A5XFC9"/>
<feature type="disulfide bond" evidence="13">
    <location>
        <begin position="183"/>
        <end position="190"/>
    </location>
</feature>
<keyword evidence="5 14" id="KW-0964">Secreted</keyword>
<evidence type="ECO:0000256" key="11">
    <source>
        <dbReference type="ARBA" id="ARBA00074522"/>
    </source>
</evidence>
<dbReference type="PRINTS" id="PR00129">
    <property type="entry name" value="CUTINASE"/>
</dbReference>
<evidence type="ECO:0000256" key="6">
    <source>
        <dbReference type="ARBA" id="ARBA00022729"/>
    </source>
</evidence>
<dbReference type="GO" id="GO:0016052">
    <property type="term" value="P:carbohydrate catabolic process"/>
    <property type="evidence" value="ECO:0007669"/>
    <property type="project" value="TreeGrafter"/>
</dbReference>
<feature type="disulfide bond" evidence="13">
    <location>
        <begin position="42"/>
        <end position="121"/>
    </location>
</feature>
<dbReference type="RefSeq" id="XP_033379423.1">
    <property type="nucleotide sequence ID" value="XM_033529191.1"/>
</dbReference>
<keyword evidence="7 14" id="KW-0378">Hydrolase</keyword>
<feature type="active site" description="Nucleophile" evidence="12">
    <location>
        <position position="132"/>
    </location>
</feature>
<reference evidence="16" key="1">
    <citation type="journal article" date="2020" name="Stud. Mycol.">
        <title>101 Dothideomycetes genomes: a test case for predicting lifestyles and emergence of pathogens.</title>
        <authorList>
            <person name="Haridas S."/>
            <person name="Albert R."/>
            <person name="Binder M."/>
            <person name="Bloem J."/>
            <person name="Labutti K."/>
            <person name="Salamov A."/>
            <person name="Andreopoulos B."/>
            <person name="Baker S."/>
            <person name="Barry K."/>
            <person name="Bills G."/>
            <person name="Bluhm B."/>
            <person name="Cannon C."/>
            <person name="Castanera R."/>
            <person name="Culley D."/>
            <person name="Daum C."/>
            <person name="Ezra D."/>
            <person name="Gonzalez J."/>
            <person name="Henrissat B."/>
            <person name="Kuo A."/>
            <person name="Liang C."/>
            <person name="Lipzen A."/>
            <person name="Lutzoni F."/>
            <person name="Magnuson J."/>
            <person name="Mondo S."/>
            <person name="Nolan M."/>
            <person name="Ohm R."/>
            <person name="Pangilinan J."/>
            <person name="Park H.-J."/>
            <person name="Ramirez L."/>
            <person name="Alfaro M."/>
            <person name="Sun H."/>
            <person name="Tritt A."/>
            <person name="Yoshinaga Y."/>
            <person name="Zwiers L.-H."/>
            <person name="Turgeon B."/>
            <person name="Goodwin S."/>
            <person name="Spatafora J."/>
            <person name="Crous P."/>
            <person name="Grigoriev I."/>
        </authorList>
    </citation>
    <scope>NUCLEOTIDE SEQUENCE</scope>
    <source>
        <strain evidence="16">CBS 175.79</strain>
    </source>
</reference>
<organism evidence="16 17">
    <name type="scientific">Aaosphaeria arxii CBS 175.79</name>
    <dbReference type="NCBI Taxonomy" id="1450172"/>
    <lineage>
        <taxon>Eukaryota</taxon>
        <taxon>Fungi</taxon>
        <taxon>Dikarya</taxon>
        <taxon>Ascomycota</taxon>
        <taxon>Pezizomycotina</taxon>
        <taxon>Dothideomycetes</taxon>
        <taxon>Pleosporomycetidae</taxon>
        <taxon>Pleosporales</taxon>
        <taxon>Pleosporales incertae sedis</taxon>
        <taxon>Aaosphaeria</taxon>
    </lineage>
</organism>
<dbReference type="GO" id="GO:0005576">
    <property type="term" value="C:extracellular region"/>
    <property type="evidence" value="ECO:0007669"/>
    <property type="project" value="UniProtKB-SubCell"/>
</dbReference>
<dbReference type="SUPFAM" id="SSF53474">
    <property type="entry name" value="alpha/beta-Hydrolases"/>
    <property type="match status" value="1"/>
</dbReference>
<evidence type="ECO:0000256" key="8">
    <source>
        <dbReference type="ARBA" id="ARBA00023157"/>
    </source>
</evidence>
<dbReference type="Pfam" id="PF01083">
    <property type="entry name" value="Cutinase"/>
    <property type="match status" value="1"/>
</dbReference>
<dbReference type="PANTHER" id="PTHR48250:SF3">
    <property type="entry name" value="CUTINASE 1-RELATED"/>
    <property type="match status" value="1"/>
</dbReference>
<feature type="chain" id="PRO_5025409954" description="Cutinase" evidence="15">
    <location>
        <begin position="16"/>
        <end position="221"/>
    </location>
</feature>
<dbReference type="EMBL" id="ML978075">
    <property type="protein sequence ID" value="KAF2011084.1"/>
    <property type="molecule type" value="Genomic_DNA"/>
</dbReference>
<keyword evidence="8 13" id="KW-1015">Disulfide bond</keyword>
<evidence type="ECO:0000256" key="3">
    <source>
        <dbReference type="ARBA" id="ARBA00013095"/>
    </source>
</evidence>
<comment type="subcellular location">
    <subcellularLocation>
        <location evidence="1 14">Secreted</location>
    </subcellularLocation>
</comment>
<dbReference type="GeneID" id="54286588"/>
<accession>A0A6A5XFC9</accession>
<evidence type="ECO:0000256" key="4">
    <source>
        <dbReference type="ARBA" id="ARBA00022487"/>
    </source>
</evidence>